<feature type="binding site" evidence="7 8">
    <location>
        <position position="26"/>
    </location>
    <ligand>
        <name>S-adenosyl-L-methionine</name>
        <dbReference type="ChEBI" id="CHEBI:59789"/>
    </ligand>
</feature>
<comment type="subcellular location">
    <subcellularLocation>
        <location evidence="7">Cytoplasm</location>
    </subcellularLocation>
</comment>
<dbReference type="PATRIC" id="fig|167964.4.peg.915"/>
<dbReference type="SUPFAM" id="SSF53335">
    <property type="entry name" value="S-adenosyl-L-methionine-dependent methyltransferases"/>
    <property type="match status" value="1"/>
</dbReference>
<evidence type="ECO:0000256" key="7">
    <source>
        <dbReference type="HAMAP-Rule" id="MF_00607"/>
    </source>
</evidence>
<dbReference type="PANTHER" id="PTHR11727">
    <property type="entry name" value="DIMETHYLADENOSINE TRANSFERASE"/>
    <property type="match status" value="1"/>
</dbReference>
<keyword evidence="5 7" id="KW-0949">S-adenosyl-L-methionine</keyword>
<comment type="catalytic activity">
    <reaction evidence="7">
        <text>adenosine(1518)/adenosine(1519) in 16S rRNA + 4 S-adenosyl-L-methionine = N(6)-dimethyladenosine(1518)/N(6)-dimethyladenosine(1519) in 16S rRNA + 4 S-adenosyl-L-homocysteine + 4 H(+)</text>
        <dbReference type="Rhea" id="RHEA:19609"/>
        <dbReference type="Rhea" id="RHEA-COMP:10232"/>
        <dbReference type="Rhea" id="RHEA-COMP:10233"/>
        <dbReference type="ChEBI" id="CHEBI:15378"/>
        <dbReference type="ChEBI" id="CHEBI:57856"/>
        <dbReference type="ChEBI" id="CHEBI:59789"/>
        <dbReference type="ChEBI" id="CHEBI:74411"/>
        <dbReference type="ChEBI" id="CHEBI:74493"/>
        <dbReference type="EC" id="2.1.1.182"/>
    </reaction>
</comment>
<dbReference type="InterPro" id="IPR001737">
    <property type="entry name" value="KsgA/Erm"/>
</dbReference>
<reference evidence="10 11" key="1">
    <citation type="journal article" date="2015" name="MBio">
        <title>Genome-Resolved Metagenomic Analysis Reveals Roles for Candidate Phyla and Other Microbial Community Members in Biogeochemical Transformations in Oil Reservoirs.</title>
        <authorList>
            <person name="Hu P."/>
            <person name="Tom L."/>
            <person name="Singh A."/>
            <person name="Thomas B.C."/>
            <person name="Baker B.J."/>
            <person name="Piceno Y.M."/>
            <person name="Andersen G.L."/>
            <person name="Banfield J.F."/>
        </authorList>
    </citation>
    <scope>NUCLEOTIDE SEQUENCE [LARGE SCALE GENOMIC DNA]</scope>
    <source>
        <strain evidence="10">46_16</strain>
    </source>
</reference>
<keyword evidence="4 7" id="KW-0808">Transferase</keyword>
<gene>
    <name evidence="7" type="primary">rsmA</name>
    <name evidence="7" type="synonym">ksgA</name>
    <name evidence="10" type="ORF">XD73_1051</name>
</gene>
<dbReference type="GO" id="GO:0052908">
    <property type="term" value="F:16S rRNA (adenine(1518)-N(6)/adenine(1519)-N(6))-dimethyltransferase activity"/>
    <property type="evidence" value="ECO:0007669"/>
    <property type="project" value="UniProtKB-EC"/>
</dbReference>
<keyword evidence="2 7" id="KW-0698">rRNA processing</keyword>
<comment type="caution">
    <text evidence="10">The sequence shown here is derived from an EMBL/GenBank/DDBJ whole genome shotgun (WGS) entry which is preliminary data.</text>
</comment>
<dbReference type="HAMAP" id="MF_00607">
    <property type="entry name" value="16SrRNA_methyltr_A"/>
    <property type="match status" value="1"/>
</dbReference>
<evidence type="ECO:0000256" key="1">
    <source>
        <dbReference type="ARBA" id="ARBA00022490"/>
    </source>
</evidence>
<dbReference type="GO" id="GO:0003723">
    <property type="term" value="F:RNA binding"/>
    <property type="evidence" value="ECO:0007669"/>
    <property type="project" value="UniProtKB-UniRule"/>
</dbReference>
<dbReference type="Proteomes" id="UP000064249">
    <property type="component" value="Unassembled WGS sequence"/>
</dbReference>
<evidence type="ECO:0000256" key="3">
    <source>
        <dbReference type="ARBA" id="ARBA00022603"/>
    </source>
</evidence>
<dbReference type="PROSITE" id="PS01131">
    <property type="entry name" value="RRNA_A_DIMETH"/>
    <property type="match status" value="1"/>
</dbReference>
<feature type="binding site" evidence="7 8">
    <location>
        <position position="28"/>
    </location>
    <ligand>
        <name>S-adenosyl-L-methionine</name>
        <dbReference type="ChEBI" id="CHEBI:59789"/>
    </ligand>
</feature>
<dbReference type="PANTHER" id="PTHR11727:SF7">
    <property type="entry name" value="DIMETHYLADENOSINE TRANSFERASE-RELATED"/>
    <property type="match status" value="1"/>
</dbReference>
<dbReference type="EMBL" id="LGFU01000077">
    <property type="protein sequence ID" value="KUK46074.1"/>
    <property type="molecule type" value="Genomic_DNA"/>
</dbReference>
<comment type="function">
    <text evidence="7">Specifically dimethylates two adjacent adenosines (A1518 and A1519) in the loop of a conserved hairpin near the 3'-end of 16S rRNA in the 30S particle. May play a critical role in biogenesis of 30S subunits.</text>
</comment>
<dbReference type="GO" id="GO:0005829">
    <property type="term" value="C:cytosol"/>
    <property type="evidence" value="ECO:0007669"/>
    <property type="project" value="TreeGrafter"/>
</dbReference>
<dbReference type="AlphaFoldDB" id="A0A101FX35"/>
<feature type="binding site" evidence="7 8">
    <location>
        <position position="53"/>
    </location>
    <ligand>
        <name>S-adenosyl-L-methionine</name>
        <dbReference type="ChEBI" id="CHEBI:59789"/>
    </ligand>
</feature>
<evidence type="ECO:0000259" key="9">
    <source>
        <dbReference type="SMART" id="SM00650"/>
    </source>
</evidence>
<keyword evidence="3 7" id="KW-0489">Methyltransferase</keyword>
<comment type="similarity">
    <text evidence="7">Belongs to the class I-like SAM-binding methyltransferase superfamily. rRNA adenine N(6)-methyltransferase family. RsmA subfamily.</text>
</comment>
<evidence type="ECO:0000256" key="8">
    <source>
        <dbReference type="PROSITE-ProRule" id="PRU01026"/>
    </source>
</evidence>
<dbReference type="NCBIfam" id="TIGR00755">
    <property type="entry name" value="ksgA"/>
    <property type="match status" value="1"/>
</dbReference>
<feature type="binding site" evidence="7 8">
    <location>
        <position position="99"/>
    </location>
    <ligand>
        <name>S-adenosyl-L-methionine</name>
        <dbReference type="ChEBI" id="CHEBI:59789"/>
    </ligand>
</feature>
<evidence type="ECO:0000256" key="6">
    <source>
        <dbReference type="ARBA" id="ARBA00022884"/>
    </source>
</evidence>
<proteinExistence type="inferred from homology"/>
<dbReference type="InterPro" id="IPR029063">
    <property type="entry name" value="SAM-dependent_MTases_sf"/>
</dbReference>
<evidence type="ECO:0000313" key="10">
    <source>
        <dbReference type="EMBL" id="KUK46074.1"/>
    </source>
</evidence>
<dbReference type="InterPro" id="IPR020598">
    <property type="entry name" value="rRNA_Ade_methylase_Trfase_N"/>
</dbReference>
<dbReference type="Gene3D" id="1.10.8.100">
    <property type="entry name" value="Ribosomal RNA adenine dimethylase-like, domain 2"/>
    <property type="match status" value="1"/>
</dbReference>
<organism evidence="10 11">
    <name type="scientific">Anaerolinea thermophila</name>
    <dbReference type="NCBI Taxonomy" id="167964"/>
    <lineage>
        <taxon>Bacteria</taxon>
        <taxon>Bacillati</taxon>
        <taxon>Chloroflexota</taxon>
        <taxon>Anaerolineae</taxon>
        <taxon>Anaerolineales</taxon>
        <taxon>Anaerolineaceae</taxon>
        <taxon>Anaerolinea</taxon>
    </lineage>
</organism>
<feature type="binding site" evidence="7 8">
    <location>
        <position position="119"/>
    </location>
    <ligand>
        <name>S-adenosyl-L-methionine</name>
        <dbReference type="ChEBI" id="CHEBI:59789"/>
    </ligand>
</feature>
<dbReference type="Gene3D" id="3.40.50.150">
    <property type="entry name" value="Vaccinia Virus protein VP39"/>
    <property type="match status" value="1"/>
</dbReference>
<evidence type="ECO:0000256" key="2">
    <source>
        <dbReference type="ARBA" id="ARBA00022552"/>
    </source>
</evidence>
<protein>
    <recommendedName>
        <fullName evidence="7">Ribosomal RNA small subunit methyltransferase A</fullName>
        <ecNumber evidence="7">2.1.1.182</ecNumber>
    </recommendedName>
    <alternativeName>
        <fullName evidence="7">16S rRNA (adenine(1518)-N(6)/adenine(1519)-N(6))-dimethyltransferase</fullName>
    </alternativeName>
    <alternativeName>
        <fullName evidence="7">16S rRNA dimethyladenosine transferase</fullName>
    </alternativeName>
    <alternativeName>
        <fullName evidence="7">16S rRNA dimethylase</fullName>
    </alternativeName>
    <alternativeName>
        <fullName evidence="7">S-adenosylmethionine-6-N', N'-adenosyl(rRNA) dimethyltransferase</fullName>
    </alternativeName>
</protein>
<evidence type="ECO:0000256" key="5">
    <source>
        <dbReference type="ARBA" id="ARBA00022691"/>
    </source>
</evidence>
<dbReference type="InterPro" id="IPR011530">
    <property type="entry name" value="rRNA_adenine_dimethylase"/>
</dbReference>
<name>A0A101FX35_9CHLR</name>
<sequence length="284" mass="31176">MTLNPLHIPELLRHYGIRPQKSLGQNFLADHNALLKIVQDAGVSPDDRVLEIGAGVGNLTRILAAQAKQVIAVEIDQNLFPVLEVVTHAFENVTLIKGDILELPLESLFGDDGYLVVANIPYYITSAVIRHLLEAEVRPARIVLTMQREVAERIINKDEKMSLLSLSVQVYGEARMGSHIPASCFYPEPNVDSSVLLIDVYREPKLSPAGIQELFKLAHAAFNQKRKMLRGSLSPLLGYDKEAAAALLEQAGIDPRSRPETLALEDWISLVEVLGELGSTSGSS</sequence>
<dbReference type="InterPro" id="IPR020596">
    <property type="entry name" value="rRNA_Ade_Mease_Trfase_CS"/>
</dbReference>
<dbReference type="CDD" id="cd02440">
    <property type="entry name" value="AdoMet_MTases"/>
    <property type="match status" value="1"/>
</dbReference>
<dbReference type="Pfam" id="PF00398">
    <property type="entry name" value="RrnaAD"/>
    <property type="match status" value="1"/>
</dbReference>
<accession>A0A101FX35</accession>
<dbReference type="SMART" id="SM00650">
    <property type="entry name" value="rADc"/>
    <property type="match status" value="1"/>
</dbReference>
<keyword evidence="6 7" id="KW-0694">RNA-binding</keyword>
<dbReference type="InterPro" id="IPR023165">
    <property type="entry name" value="rRNA_Ade_diMease-like_C"/>
</dbReference>
<keyword evidence="1 7" id="KW-0963">Cytoplasm</keyword>
<dbReference type="EC" id="2.1.1.182" evidence="7"/>
<evidence type="ECO:0000313" key="11">
    <source>
        <dbReference type="Proteomes" id="UP000064249"/>
    </source>
</evidence>
<dbReference type="PROSITE" id="PS51689">
    <property type="entry name" value="SAM_RNA_A_N6_MT"/>
    <property type="match status" value="1"/>
</dbReference>
<feature type="binding site" evidence="7 8">
    <location>
        <position position="74"/>
    </location>
    <ligand>
        <name>S-adenosyl-L-methionine</name>
        <dbReference type="ChEBI" id="CHEBI:59789"/>
    </ligand>
</feature>
<evidence type="ECO:0000256" key="4">
    <source>
        <dbReference type="ARBA" id="ARBA00022679"/>
    </source>
</evidence>
<feature type="domain" description="Ribosomal RNA adenine methylase transferase N-terminal" evidence="9">
    <location>
        <begin position="33"/>
        <end position="202"/>
    </location>
</feature>